<dbReference type="PRINTS" id="PR00038">
    <property type="entry name" value="HTHLUXR"/>
</dbReference>
<gene>
    <name evidence="6" type="ORF">C1I95_33765</name>
</gene>
<evidence type="ECO:0000256" key="2">
    <source>
        <dbReference type="ARBA" id="ARBA00023125"/>
    </source>
</evidence>
<keyword evidence="3" id="KW-0804">Transcription</keyword>
<dbReference type="InterPro" id="IPR011990">
    <property type="entry name" value="TPR-like_helical_dom_sf"/>
</dbReference>
<dbReference type="EMBL" id="POTY01000458">
    <property type="protein sequence ID" value="PZG03546.1"/>
    <property type="molecule type" value="Genomic_DNA"/>
</dbReference>
<sequence length="500" mass="51143">THTAGARSPGAVVSGGVREPNAMAGGGVREPNAVAGGGGRAPNAVAGGGVRQPNVVAGGGLREPSAVVGAGAPRADAGDDADVRAVAGAALALLALDSGDLTGAATGFAAALAAAREAGRPRTELVCASRWALLAALRGELRAAEEAARSALALPPCQGWSAQVDCGYAYLALGLVAMYRDQPAEAEANLALAAAATGERPAGAVAAWCRAYLRYDEGDLTAGHRLLVEAREEWSGRAGELGALLLAAEVDLHSARGDLATARGLADHRPTWPPPAAPLAGSDAGPAARLAGSAAPEAGLDAALARSDAALAVAAARVELRAGDPRAAARLLPDWTAASAADWPLPVRLDAALLDALLAARGGDDRRAGRTLESALDLAAPDGYRRPFIRAEPGLRDVIAAHLDAGTAHWPMVSDLVRTVDVPPERGTAGAPVVPLGEPLTERELTILRYLQSILSNVEIAGELSVSVNTIKTHVRNIYRKLDATRRRDAVRRARELHLI</sequence>
<dbReference type="CDD" id="cd06170">
    <property type="entry name" value="LuxR_C_like"/>
    <property type="match status" value="1"/>
</dbReference>
<name>A0A2W2CVI1_9ACTN</name>
<dbReference type="AlphaFoldDB" id="A0A2W2CVI1"/>
<feature type="region of interest" description="Disordered" evidence="4">
    <location>
        <begin position="265"/>
        <end position="290"/>
    </location>
</feature>
<evidence type="ECO:0000259" key="5">
    <source>
        <dbReference type="PROSITE" id="PS50043"/>
    </source>
</evidence>
<keyword evidence="2" id="KW-0238">DNA-binding</keyword>
<organism evidence="6 7">
    <name type="scientific">Micromonospora craterilacus</name>
    <dbReference type="NCBI Taxonomy" id="1655439"/>
    <lineage>
        <taxon>Bacteria</taxon>
        <taxon>Bacillati</taxon>
        <taxon>Actinomycetota</taxon>
        <taxon>Actinomycetes</taxon>
        <taxon>Micromonosporales</taxon>
        <taxon>Micromonosporaceae</taxon>
        <taxon>Micromonospora</taxon>
    </lineage>
</organism>
<protein>
    <submittedName>
        <fullName evidence="6">Helix-turn-helix transcriptional regulator</fullName>
    </submittedName>
</protein>
<evidence type="ECO:0000313" key="7">
    <source>
        <dbReference type="Proteomes" id="UP000248924"/>
    </source>
</evidence>
<evidence type="ECO:0000313" key="6">
    <source>
        <dbReference type="EMBL" id="PZG03546.1"/>
    </source>
</evidence>
<dbReference type="Pfam" id="PF00196">
    <property type="entry name" value="GerE"/>
    <property type="match status" value="1"/>
</dbReference>
<dbReference type="SMART" id="SM00421">
    <property type="entry name" value="HTH_LUXR"/>
    <property type="match status" value="1"/>
</dbReference>
<dbReference type="InterPro" id="IPR016032">
    <property type="entry name" value="Sig_transdc_resp-reg_C-effctor"/>
</dbReference>
<reference evidence="6 7" key="1">
    <citation type="submission" date="2018-01" db="EMBL/GenBank/DDBJ databases">
        <title>Draft genome sequence of Jishengella sp. NA12.</title>
        <authorList>
            <person name="Sahin N."/>
            <person name="Ay H."/>
            <person name="Saygin H."/>
        </authorList>
    </citation>
    <scope>NUCLEOTIDE SEQUENCE [LARGE SCALE GENOMIC DNA]</scope>
    <source>
        <strain evidence="6 7">NA12</strain>
    </source>
</reference>
<feature type="domain" description="HTH luxR-type" evidence="5">
    <location>
        <begin position="433"/>
        <end position="498"/>
    </location>
</feature>
<feature type="non-terminal residue" evidence="6">
    <location>
        <position position="1"/>
    </location>
</feature>
<evidence type="ECO:0000256" key="4">
    <source>
        <dbReference type="SAM" id="MobiDB-lite"/>
    </source>
</evidence>
<keyword evidence="7" id="KW-1185">Reference proteome</keyword>
<dbReference type="Gene3D" id="1.25.40.10">
    <property type="entry name" value="Tetratricopeptide repeat domain"/>
    <property type="match status" value="1"/>
</dbReference>
<dbReference type="InterPro" id="IPR036388">
    <property type="entry name" value="WH-like_DNA-bd_sf"/>
</dbReference>
<dbReference type="SUPFAM" id="SSF46894">
    <property type="entry name" value="C-terminal effector domain of the bipartite response regulators"/>
    <property type="match status" value="1"/>
</dbReference>
<keyword evidence="1" id="KW-0805">Transcription regulation</keyword>
<dbReference type="GO" id="GO:0006355">
    <property type="term" value="P:regulation of DNA-templated transcription"/>
    <property type="evidence" value="ECO:0007669"/>
    <property type="project" value="InterPro"/>
</dbReference>
<proteinExistence type="predicted"/>
<dbReference type="Proteomes" id="UP000248924">
    <property type="component" value="Unassembled WGS sequence"/>
</dbReference>
<dbReference type="PANTHER" id="PTHR44688:SF16">
    <property type="entry name" value="DNA-BINDING TRANSCRIPTIONAL ACTIVATOR DEVR_DOSR"/>
    <property type="match status" value="1"/>
</dbReference>
<dbReference type="PANTHER" id="PTHR44688">
    <property type="entry name" value="DNA-BINDING TRANSCRIPTIONAL ACTIVATOR DEVR_DOSR"/>
    <property type="match status" value="1"/>
</dbReference>
<accession>A0A2W2CVI1</accession>
<dbReference type="RefSeq" id="WP_233514064.1">
    <property type="nucleotide sequence ID" value="NZ_POTY01000458.1"/>
</dbReference>
<dbReference type="PROSITE" id="PS50043">
    <property type="entry name" value="HTH_LUXR_2"/>
    <property type="match status" value="1"/>
</dbReference>
<evidence type="ECO:0000256" key="3">
    <source>
        <dbReference type="ARBA" id="ARBA00023163"/>
    </source>
</evidence>
<comment type="caution">
    <text evidence="6">The sequence shown here is derived from an EMBL/GenBank/DDBJ whole genome shotgun (WGS) entry which is preliminary data.</text>
</comment>
<dbReference type="Gene3D" id="1.10.10.10">
    <property type="entry name" value="Winged helix-like DNA-binding domain superfamily/Winged helix DNA-binding domain"/>
    <property type="match status" value="1"/>
</dbReference>
<dbReference type="GO" id="GO:0003677">
    <property type="term" value="F:DNA binding"/>
    <property type="evidence" value="ECO:0007669"/>
    <property type="project" value="UniProtKB-KW"/>
</dbReference>
<evidence type="ECO:0000256" key="1">
    <source>
        <dbReference type="ARBA" id="ARBA00023015"/>
    </source>
</evidence>
<feature type="region of interest" description="Disordered" evidence="4">
    <location>
        <begin position="1"/>
        <end position="24"/>
    </location>
</feature>
<dbReference type="InterPro" id="IPR000792">
    <property type="entry name" value="Tscrpt_reg_LuxR_C"/>
</dbReference>